<dbReference type="Proteomes" id="UP000240971">
    <property type="component" value="Unassembled WGS sequence"/>
</dbReference>
<feature type="signal peptide" evidence="1">
    <location>
        <begin position="1"/>
        <end position="21"/>
    </location>
</feature>
<gene>
    <name evidence="2" type="ORF">CLV51_11036</name>
</gene>
<proteinExistence type="predicted"/>
<evidence type="ECO:0000313" key="2">
    <source>
        <dbReference type="EMBL" id="PSL42820.1"/>
    </source>
</evidence>
<feature type="chain" id="PRO_5015202403" description="TerB family tellurite resistance protein" evidence="1">
    <location>
        <begin position="22"/>
        <end position="215"/>
    </location>
</feature>
<accession>A0A2P8H9F8</accession>
<dbReference type="RefSeq" id="WP_106531276.1">
    <property type="nucleotide sequence ID" value="NZ_PYAW01000010.1"/>
</dbReference>
<organism evidence="2 3">
    <name type="scientific">Chitinophaga niastensis</name>
    <dbReference type="NCBI Taxonomy" id="536980"/>
    <lineage>
        <taxon>Bacteria</taxon>
        <taxon>Pseudomonadati</taxon>
        <taxon>Bacteroidota</taxon>
        <taxon>Chitinophagia</taxon>
        <taxon>Chitinophagales</taxon>
        <taxon>Chitinophagaceae</taxon>
        <taxon>Chitinophaga</taxon>
    </lineage>
</organism>
<evidence type="ECO:0000256" key="1">
    <source>
        <dbReference type="SAM" id="SignalP"/>
    </source>
</evidence>
<sequence length="215" mass="24547">MKKYSCFIIVCILTFTLPKFAKAQADELAQLALNIEKLNQFRQILSDMKKGYEVISKGYNTVKSLTEGNFNIHQTFLDGLMAVSPGVKKYRRVADIILLQKQLISSYKSAFSASKSAHVFNDNELSAMGKVYGNLFNRSLKNLDELLMVITANTLRMSDGERLQAIDRIYLDMKDKVEFLRVYNVNNYMLSIQKQKKASSIQDISDLYGIQKENL</sequence>
<keyword evidence="3" id="KW-1185">Reference proteome</keyword>
<reference evidence="2 3" key="1">
    <citation type="submission" date="2018-03" db="EMBL/GenBank/DDBJ databases">
        <title>Genomic Encyclopedia of Archaeal and Bacterial Type Strains, Phase II (KMG-II): from individual species to whole genera.</title>
        <authorList>
            <person name="Goeker M."/>
        </authorList>
    </citation>
    <scope>NUCLEOTIDE SEQUENCE [LARGE SCALE GENOMIC DNA]</scope>
    <source>
        <strain evidence="2 3">DSM 24859</strain>
    </source>
</reference>
<dbReference type="AlphaFoldDB" id="A0A2P8H9F8"/>
<dbReference type="OrthoDB" id="826958at2"/>
<comment type="caution">
    <text evidence="2">The sequence shown here is derived from an EMBL/GenBank/DDBJ whole genome shotgun (WGS) entry which is preliminary data.</text>
</comment>
<name>A0A2P8H9F8_CHINA</name>
<dbReference type="EMBL" id="PYAW01000010">
    <property type="protein sequence ID" value="PSL42820.1"/>
    <property type="molecule type" value="Genomic_DNA"/>
</dbReference>
<evidence type="ECO:0008006" key="4">
    <source>
        <dbReference type="Google" id="ProtNLM"/>
    </source>
</evidence>
<keyword evidence="1" id="KW-0732">Signal</keyword>
<evidence type="ECO:0000313" key="3">
    <source>
        <dbReference type="Proteomes" id="UP000240971"/>
    </source>
</evidence>
<protein>
    <recommendedName>
        <fullName evidence="4">TerB family tellurite resistance protein</fullName>
    </recommendedName>
</protein>